<evidence type="ECO:0000313" key="3">
    <source>
        <dbReference type="Proteomes" id="UP000324575"/>
    </source>
</evidence>
<evidence type="ECO:0000259" key="1">
    <source>
        <dbReference type="Pfam" id="PF07883"/>
    </source>
</evidence>
<accession>A0A5M8NU34</accession>
<protein>
    <recommendedName>
        <fullName evidence="1">Cupin type-2 domain-containing protein</fullName>
    </recommendedName>
</protein>
<evidence type="ECO:0000313" key="2">
    <source>
        <dbReference type="EMBL" id="KAA6300113.1"/>
    </source>
</evidence>
<organism evidence="2 3">
    <name type="scientific">Candidatus Ordinivivax streblomastigis</name>
    <dbReference type="NCBI Taxonomy" id="2540710"/>
    <lineage>
        <taxon>Bacteria</taxon>
        <taxon>Pseudomonadati</taxon>
        <taxon>Bacteroidota</taxon>
        <taxon>Bacteroidia</taxon>
        <taxon>Bacteroidales</taxon>
        <taxon>Candidatus Ordinivivax</taxon>
    </lineage>
</organism>
<dbReference type="InterPro" id="IPR011051">
    <property type="entry name" value="RmlC_Cupin_sf"/>
</dbReference>
<dbReference type="AlphaFoldDB" id="A0A5M8NU34"/>
<dbReference type="Pfam" id="PF07883">
    <property type="entry name" value="Cupin_2"/>
    <property type="match status" value="1"/>
</dbReference>
<dbReference type="CDD" id="cd02233">
    <property type="entry name" value="cupin_HNL-like"/>
    <property type="match status" value="1"/>
</dbReference>
<proteinExistence type="predicted"/>
<feature type="domain" description="Cupin type-2" evidence="1">
    <location>
        <begin position="68"/>
        <end position="127"/>
    </location>
</feature>
<dbReference type="PANTHER" id="PTHR43698:SF1">
    <property type="entry name" value="BLL4564 PROTEIN"/>
    <property type="match status" value="1"/>
</dbReference>
<dbReference type="PROSITE" id="PS51257">
    <property type="entry name" value="PROKAR_LIPOPROTEIN"/>
    <property type="match status" value="1"/>
</dbReference>
<dbReference type="InterPro" id="IPR013096">
    <property type="entry name" value="Cupin_2"/>
</dbReference>
<dbReference type="EMBL" id="SNRX01000138">
    <property type="protein sequence ID" value="KAA6300113.1"/>
    <property type="molecule type" value="Genomic_DNA"/>
</dbReference>
<gene>
    <name evidence="2" type="ORF">EZS26_003744</name>
</gene>
<sequence>MKTIKTVLMAIVAIVIISCNNLKTKEMTAQNAIFPKGEIMTANFVGTAYVKMLVADADSTFDTQVYDVTFERGTRNNWHSHPGGQLLLCTAGEGYYQERGKPIQLLKVGDVVEIRPNIEHWHGATPDSEFTHIGITTQVSKSAAVWLEPVSDEAYNSLNNKYNK</sequence>
<dbReference type="Proteomes" id="UP000324575">
    <property type="component" value="Unassembled WGS sequence"/>
</dbReference>
<reference evidence="2 3" key="1">
    <citation type="submission" date="2019-03" db="EMBL/GenBank/DDBJ databases">
        <title>Single cell metagenomics reveals metabolic interactions within the superorganism composed of flagellate Streblomastix strix and complex community of Bacteroidetes bacteria on its surface.</title>
        <authorList>
            <person name="Treitli S.C."/>
            <person name="Kolisko M."/>
            <person name="Husnik F."/>
            <person name="Keeling P."/>
            <person name="Hampl V."/>
        </authorList>
    </citation>
    <scope>NUCLEOTIDE SEQUENCE [LARGE SCALE GENOMIC DNA]</scope>
    <source>
        <strain evidence="2">St1</strain>
    </source>
</reference>
<dbReference type="Gene3D" id="2.60.120.10">
    <property type="entry name" value="Jelly Rolls"/>
    <property type="match status" value="1"/>
</dbReference>
<name>A0A5M8NU34_9BACT</name>
<dbReference type="SUPFAM" id="SSF51182">
    <property type="entry name" value="RmlC-like cupins"/>
    <property type="match status" value="1"/>
</dbReference>
<dbReference type="InterPro" id="IPR014710">
    <property type="entry name" value="RmlC-like_jellyroll"/>
</dbReference>
<dbReference type="PANTHER" id="PTHR43698">
    <property type="entry name" value="RIBD C-TERMINAL DOMAIN CONTAINING PROTEIN"/>
    <property type="match status" value="1"/>
</dbReference>
<comment type="caution">
    <text evidence="2">The sequence shown here is derived from an EMBL/GenBank/DDBJ whole genome shotgun (WGS) entry which is preliminary data.</text>
</comment>
<dbReference type="InterPro" id="IPR047263">
    <property type="entry name" value="HNL-like_cupin"/>
</dbReference>